<evidence type="ECO:0000313" key="3">
    <source>
        <dbReference type="EMBL" id="CAD8855366.1"/>
    </source>
</evidence>
<dbReference type="InterPro" id="IPR036053">
    <property type="entry name" value="PABP-dom"/>
</dbReference>
<name>A0A7S1AIK8_NOCSC</name>
<dbReference type="SMART" id="SM00517">
    <property type="entry name" value="PolyA"/>
    <property type="match status" value="1"/>
</dbReference>
<feature type="compositionally biased region" description="Basic residues" evidence="1">
    <location>
        <begin position="101"/>
        <end position="110"/>
    </location>
</feature>
<feature type="compositionally biased region" description="Low complexity" evidence="1">
    <location>
        <begin position="410"/>
        <end position="419"/>
    </location>
</feature>
<feature type="region of interest" description="Disordered" evidence="1">
    <location>
        <begin position="410"/>
        <end position="450"/>
    </location>
</feature>
<feature type="region of interest" description="Disordered" evidence="1">
    <location>
        <begin position="59"/>
        <end position="124"/>
    </location>
</feature>
<dbReference type="GO" id="GO:0003723">
    <property type="term" value="F:RNA binding"/>
    <property type="evidence" value="ECO:0007669"/>
    <property type="project" value="InterPro"/>
</dbReference>
<feature type="domain" description="PABC" evidence="2">
    <location>
        <begin position="1"/>
        <end position="63"/>
    </location>
</feature>
<protein>
    <recommendedName>
        <fullName evidence="2">PABC domain-containing protein</fullName>
    </recommendedName>
</protein>
<feature type="region of interest" description="Disordered" evidence="1">
    <location>
        <begin position="234"/>
        <end position="286"/>
    </location>
</feature>
<feature type="compositionally biased region" description="Basic and acidic residues" evidence="1">
    <location>
        <begin position="257"/>
        <end position="271"/>
    </location>
</feature>
<reference evidence="3" key="1">
    <citation type="submission" date="2021-01" db="EMBL/GenBank/DDBJ databases">
        <authorList>
            <person name="Corre E."/>
            <person name="Pelletier E."/>
            <person name="Niang G."/>
            <person name="Scheremetjew M."/>
            <person name="Finn R."/>
            <person name="Kale V."/>
            <person name="Holt S."/>
            <person name="Cochrane G."/>
            <person name="Meng A."/>
            <person name="Brown T."/>
            <person name="Cohen L."/>
        </authorList>
    </citation>
    <scope>NUCLEOTIDE SEQUENCE</scope>
</reference>
<accession>A0A7S1AIK8</accession>
<dbReference type="AlphaFoldDB" id="A0A7S1AIK8"/>
<evidence type="ECO:0000256" key="1">
    <source>
        <dbReference type="SAM" id="MobiDB-lite"/>
    </source>
</evidence>
<dbReference type="PROSITE" id="PS51309">
    <property type="entry name" value="PABC"/>
    <property type="match status" value="1"/>
</dbReference>
<dbReference type="Pfam" id="PF00658">
    <property type="entry name" value="MLLE"/>
    <property type="match status" value="1"/>
</dbReference>
<dbReference type="InterPro" id="IPR002004">
    <property type="entry name" value="PABP_HYD_C"/>
</dbReference>
<dbReference type="SUPFAM" id="SSF63570">
    <property type="entry name" value="PABC (PABP) domain"/>
    <property type="match status" value="1"/>
</dbReference>
<dbReference type="EMBL" id="HBFQ01042056">
    <property type="protein sequence ID" value="CAD8855366.1"/>
    <property type="molecule type" value="Transcribed_RNA"/>
</dbReference>
<sequence length="450" mass="50195">MDINAIGEELYGVIVQSHPELAGKLTGMLMMLGADQCTRCLDEETYLAEKLDEAIHILDEATNQPEPKATSKPRPKPVEALSVRPDDEEVFPTLGTEPPKPKPKLRSKSRPKPDSVTPGAGPAVAAGLPEFAVKECIPGIVRWLDELKLSAYADAATNWVEENGAISLDEIVENLDMFSEDLNLKPLERNRIRKNAEDALRVALATDQEVTFAPVRTLPQPSCAAPHLVASLPTARSTGGGRFSSAKRASASAARQKQAEMEERRRQREKELDEEEAREETERQARERALEMERQALAQAERERVVREQEELDRIQEEIARQEEQDMRGPACQGDYPALTIKAPTRSAKAKVMSREELWWQKEVEKQEREYRKIEKARIAAEEAHLAALVQEEKREAKIREAEERQQRAAAALAAKFAESQPAPSAWDDGDDGEGWAAASTTGRKGKSRQ</sequence>
<feature type="compositionally biased region" description="Low complexity" evidence="1">
    <location>
        <begin position="244"/>
        <end position="256"/>
    </location>
</feature>
<gene>
    <name evidence="3" type="ORF">NSCI0253_LOCUS29718</name>
</gene>
<evidence type="ECO:0000259" key="2">
    <source>
        <dbReference type="PROSITE" id="PS51309"/>
    </source>
</evidence>
<dbReference type="Gene3D" id="1.10.1900.10">
    <property type="entry name" value="c-terminal domain of poly(a) binding protein"/>
    <property type="match status" value="1"/>
</dbReference>
<organism evidence="3">
    <name type="scientific">Noctiluca scintillans</name>
    <name type="common">Sea sparkle</name>
    <name type="synonym">Red tide dinoflagellate</name>
    <dbReference type="NCBI Taxonomy" id="2966"/>
    <lineage>
        <taxon>Eukaryota</taxon>
        <taxon>Sar</taxon>
        <taxon>Alveolata</taxon>
        <taxon>Dinophyceae</taxon>
        <taxon>Noctilucales</taxon>
        <taxon>Noctilucaceae</taxon>
        <taxon>Noctiluca</taxon>
    </lineage>
</organism>
<proteinExistence type="predicted"/>